<accession>A0A0N0GY68</accession>
<dbReference type="Proteomes" id="UP000037982">
    <property type="component" value="Unassembled WGS sequence"/>
</dbReference>
<protein>
    <submittedName>
        <fullName evidence="1">Carbonic anhydrase</fullName>
    </submittedName>
</protein>
<dbReference type="Gene3D" id="2.160.10.10">
    <property type="entry name" value="Hexapeptide repeat proteins"/>
    <property type="match status" value="1"/>
</dbReference>
<dbReference type="AlphaFoldDB" id="A0A0N0GY68"/>
<dbReference type="InterPro" id="IPR050484">
    <property type="entry name" value="Transf_Hexapept/Carb_Anhydrase"/>
</dbReference>
<gene>
    <name evidence="1" type="ORF">ADL29_23485</name>
</gene>
<dbReference type="CDD" id="cd04645">
    <property type="entry name" value="LbH_gamma_CA_like"/>
    <property type="match status" value="1"/>
</dbReference>
<dbReference type="EMBL" id="LGKG01000146">
    <property type="protein sequence ID" value="KPC61592.1"/>
    <property type="molecule type" value="Genomic_DNA"/>
</dbReference>
<evidence type="ECO:0000313" key="1">
    <source>
        <dbReference type="EMBL" id="KPC61592.1"/>
    </source>
</evidence>
<reference evidence="2" key="1">
    <citation type="submission" date="2015-07" db="EMBL/GenBank/DDBJ databases">
        <authorList>
            <person name="Ju K.-S."/>
            <person name="Doroghazi J.R."/>
            <person name="Metcalf W.W."/>
        </authorList>
    </citation>
    <scope>NUCLEOTIDE SEQUENCE [LARGE SCALE GENOMIC DNA]</scope>
    <source>
        <strain evidence="2">NRRL ISP-5002</strain>
    </source>
</reference>
<dbReference type="RefSeq" id="WP_053925564.1">
    <property type="nucleotide sequence ID" value="NZ_LGKG01000146.1"/>
</dbReference>
<comment type="caution">
    <text evidence="1">The sequence shown here is derived from an EMBL/GenBank/DDBJ whole genome shotgun (WGS) entry which is preliminary data.</text>
</comment>
<evidence type="ECO:0000313" key="2">
    <source>
        <dbReference type="Proteomes" id="UP000037982"/>
    </source>
</evidence>
<dbReference type="PATRIC" id="fig|66876.3.peg.5145"/>
<keyword evidence="2" id="KW-1185">Reference proteome</keyword>
<sequence>MPIYALGDVEPQIHPDAYVHPDATVIGDVRVAAHASVWPQVVLRGDDGRVEVGARTNIQDGSVIHAAPETPAVIGAGTVIGHCVHIEGAWVGDGCLVASGSVVLNSSVIESGAMVAAGAVITFDGHVPTGCIALGVPAKNRENTMFPMEAVADIVEDYVKSAQRFRTSLRRVV</sequence>
<name>A0A0N0GY68_9ACTN</name>
<proteinExistence type="predicted"/>
<dbReference type="SUPFAM" id="SSF51161">
    <property type="entry name" value="Trimeric LpxA-like enzymes"/>
    <property type="match status" value="1"/>
</dbReference>
<dbReference type="InterPro" id="IPR011004">
    <property type="entry name" value="Trimer_LpxA-like_sf"/>
</dbReference>
<dbReference type="InterPro" id="IPR047324">
    <property type="entry name" value="LbH_gamma_CA-like"/>
</dbReference>
<dbReference type="PANTHER" id="PTHR13061">
    <property type="entry name" value="DYNACTIN SUBUNIT P25"/>
    <property type="match status" value="1"/>
</dbReference>
<dbReference type="PANTHER" id="PTHR13061:SF29">
    <property type="entry name" value="GAMMA CARBONIC ANHYDRASE-LIKE 1, MITOCHONDRIAL-RELATED"/>
    <property type="match status" value="1"/>
</dbReference>
<organism evidence="1 2">
    <name type="scientific">Streptomyces chattanoogensis</name>
    <dbReference type="NCBI Taxonomy" id="66876"/>
    <lineage>
        <taxon>Bacteria</taxon>
        <taxon>Bacillati</taxon>
        <taxon>Actinomycetota</taxon>
        <taxon>Actinomycetes</taxon>
        <taxon>Kitasatosporales</taxon>
        <taxon>Streptomycetaceae</taxon>
        <taxon>Streptomyces</taxon>
    </lineage>
</organism>